<reference evidence="2" key="1">
    <citation type="submission" date="2017-06" db="EMBL/GenBank/DDBJ databases">
        <title>Genome sequencing of pathogenic and non-pathogenic strains within Bisgaard taxon 40.</title>
        <authorList>
            <person name="Ladner J.T."/>
            <person name="Lovett S.P."/>
            <person name="Koroleva G."/>
            <person name="Lorch J.M."/>
        </authorList>
    </citation>
    <scope>NUCLEOTIDE SEQUENCE</scope>
    <source>
        <strain evidence="2">27576-1-I1</strain>
    </source>
</reference>
<dbReference type="AlphaFoldDB" id="A0A8E3S805"/>
<comment type="subunit">
    <text evidence="1">Homotetramer.</text>
</comment>
<evidence type="ECO:0000313" key="3">
    <source>
        <dbReference type="Proteomes" id="UP000955338"/>
    </source>
</evidence>
<dbReference type="Pfam" id="PF00436">
    <property type="entry name" value="SSB"/>
    <property type="match status" value="1"/>
</dbReference>
<dbReference type="PIRSF" id="PIRSF002070">
    <property type="entry name" value="SSB"/>
    <property type="match status" value="1"/>
</dbReference>
<dbReference type="InterPro" id="IPR011344">
    <property type="entry name" value="ssDNA-bd"/>
</dbReference>
<dbReference type="NCBIfam" id="TIGR00621">
    <property type="entry name" value="ssb"/>
    <property type="match status" value="1"/>
</dbReference>
<dbReference type="CDD" id="cd04496">
    <property type="entry name" value="SSB_OBF"/>
    <property type="match status" value="1"/>
</dbReference>
<dbReference type="InterPro" id="IPR000424">
    <property type="entry name" value="Primosome_PriB/ssb"/>
</dbReference>
<accession>A0A8E3S805</accession>
<gene>
    <name evidence="2" type="ORF">CEP48_00185</name>
</gene>
<dbReference type="InterPro" id="IPR012340">
    <property type="entry name" value="NA-bd_OB-fold"/>
</dbReference>
<organism evidence="2 3">
    <name type="scientific">Mergibacter septicus</name>
    <dbReference type="NCBI Taxonomy" id="221402"/>
    <lineage>
        <taxon>Bacteria</taxon>
        <taxon>Pseudomonadati</taxon>
        <taxon>Pseudomonadota</taxon>
        <taxon>Gammaproteobacteria</taxon>
        <taxon>Pasteurellales</taxon>
        <taxon>Pasteurellaceae</taxon>
        <taxon>Mergibacter</taxon>
    </lineage>
</organism>
<evidence type="ECO:0000313" key="2">
    <source>
        <dbReference type="EMBL" id="QDJ13952.1"/>
    </source>
</evidence>
<dbReference type="PANTHER" id="PTHR10302:SF27">
    <property type="entry name" value="SINGLE-STRANDED DNA-BINDING PROTEIN"/>
    <property type="match status" value="1"/>
</dbReference>
<dbReference type="EMBL" id="CP022011">
    <property type="protein sequence ID" value="QDJ13952.1"/>
    <property type="molecule type" value="Genomic_DNA"/>
</dbReference>
<sequence>MAGINKAIIVGNLGNEPELRSFPNGDSVAVINVATSDRWQDKQTGEWREVTEWHRIVFYRRLAEIVGEYLHKGSKVYVEGKFKTRKWKDENGQERQTKEIQGEILQMLDTKPQNSKTQNLSNNIQQYNDDDMLI</sequence>
<name>A0A8E3S805_9PAST</name>
<dbReference type="GO" id="GO:0003697">
    <property type="term" value="F:single-stranded DNA binding"/>
    <property type="evidence" value="ECO:0007669"/>
    <property type="project" value="UniProtKB-UniRule"/>
</dbReference>
<proteinExistence type="inferred from homology"/>
<dbReference type="HAMAP" id="MF_00984">
    <property type="entry name" value="SSB"/>
    <property type="match status" value="1"/>
</dbReference>
<evidence type="ECO:0000256" key="1">
    <source>
        <dbReference type="HAMAP-Rule" id="MF_00984"/>
    </source>
</evidence>
<dbReference type="Gene3D" id="2.40.50.140">
    <property type="entry name" value="Nucleic acid-binding proteins"/>
    <property type="match status" value="1"/>
</dbReference>
<protein>
    <recommendedName>
        <fullName evidence="1">Single-stranded DNA-binding protein</fullName>
        <shortName evidence="1">SSB</shortName>
    </recommendedName>
</protein>
<comment type="caution">
    <text evidence="1">Lacks conserved residue(s) required for the propagation of feature annotation.</text>
</comment>
<dbReference type="GO" id="GO:0009295">
    <property type="term" value="C:nucleoid"/>
    <property type="evidence" value="ECO:0007669"/>
    <property type="project" value="TreeGrafter"/>
</dbReference>
<keyword evidence="3" id="KW-1185">Reference proteome</keyword>
<dbReference type="PROSITE" id="PS50935">
    <property type="entry name" value="SSB"/>
    <property type="match status" value="1"/>
</dbReference>
<dbReference type="Proteomes" id="UP000955338">
    <property type="component" value="Chromosome"/>
</dbReference>
<dbReference type="PANTHER" id="PTHR10302">
    <property type="entry name" value="SINGLE-STRANDED DNA-BINDING PROTEIN"/>
    <property type="match status" value="1"/>
</dbReference>
<keyword evidence="1 2" id="KW-0238">DNA-binding</keyword>
<dbReference type="SUPFAM" id="SSF50249">
    <property type="entry name" value="Nucleic acid-binding proteins"/>
    <property type="match status" value="1"/>
</dbReference>
<dbReference type="RefSeq" id="WP_261919966.1">
    <property type="nucleotide sequence ID" value="NZ_CP022011.1"/>
</dbReference>
<dbReference type="GO" id="GO:0006260">
    <property type="term" value="P:DNA replication"/>
    <property type="evidence" value="ECO:0007669"/>
    <property type="project" value="InterPro"/>
</dbReference>